<dbReference type="OrthoDB" id="1926212at2759"/>
<accession>A0A835Z9Y6</accession>
<sequence>MGGAPGTSMRGGGTANGAGGGEARPMTSVAGAGYQSKKGGGAAFDPLNQGRGPAPALAEKANNSPEDMAKEMERQEADKRERALCKFRERNGKGDQAIVNLDLTYAVAFNLAARYHGAGLRKEALREYSAIVRNRQYPQAGRLRANMGNIFFEQADYLEAVKCYRMALDQTPNTGSEVRSKIFRNIGTAFVRMGQYQDAIGAYETVMSGSPDVLTGLNLLLCHYALEDAAQMKRAFQRLVAIAIPGLAEDDDEDDGEGKAADDAEATGLAAVDALRQELRQKRKEADSYIMTAAKLIAPALDARDCDAGYAWVIDALKAEREALASAMEVERALHHLRARQFERAIEGLKAFEWKDAPLRAMAATNLSFIYFLEGDFRSADSYADLAVRTDRYNAKALVNKGNCLFVAREHARAKEVYLEAIGVEVDCVEAIFNLGLANIQLGLVGDALQAFEKLHTVLPTSAEVVYHIANLHERGRDDLAAAAKWFNILLARVPTDPGVLARMGQIANRQEDESQAYHYHLESYRHYPANLDVISWLGVWYVKSELYERAVAFFARASQIQPGEVKWRLMVTSCYRRMGAFQRALDLYERIHAEHPDNLECLRYLVAMCKDLGRPYEQYQAKLARLDRGGGGGGGGSGGGGGGAAQASRAAAPPLQQQQPQAPMQQQQQQDGARGSFSGASAAGLNAPNVRQLDRGASGGGGSGAGRQDDDDFADADVGELLA</sequence>
<gene>
    <name evidence="3" type="ORF">JKP88DRAFT_178847</name>
</gene>
<feature type="compositionally biased region" description="Low complexity" evidence="2">
    <location>
        <begin position="646"/>
        <end position="685"/>
    </location>
</feature>
<keyword evidence="4" id="KW-1185">Reference proteome</keyword>
<dbReference type="GO" id="GO:0042073">
    <property type="term" value="P:intraciliary transport"/>
    <property type="evidence" value="ECO:0007669"/>
    <property type="project" value="TreeGrafter"/>
</dbReference>
<feature type="compositionally biased region" description="Basic and acidic residues" evidence="2">
    <location>
        <begin position="67"/>
        <end position="76"/>
    </location>
</feature>
<dbReference type="EMBL" id="JAFCMP010000088">
    <property type="protein sequence ID" value="KAG5187580.1"/>
    <property type="molecule type" value="Genomic_DNA"/>
</dbReference>
<reference evidence="3" key="1">
    <citation type="submission" date="2021-02" db="EMBL/GenBank/DDBJ databases">
        <title>First Annotated Genome of the Yellow-green Alga Tribonema minus.</title>
        <authorList>
            <person name="Mahan K.M."/>
        </authorList>
    </citation>
    <scope>NUCLEOTIDE SEQUENCE</scope>
    <source>
        <strain evidence="3">UTEX B ZZ1240</strain>
    </source>
</reference>
<evidence type="ECO:0000313" key="4">
    <source>
        <dbReference type="Proteomes" id="UP000664859"/>
    </source>
</evidence>
<dbReference type="GO" id="GO:0097546">
    <property type="term" value="C:ciliary base"/>
    <property type="evidence" value="ECO:0007669"/>
    <property type="project" value="TreeGrafter"/>
</dbReference>
<name>A0A835Z9Y6_9STRA</name>
<dbReference type="Pfam" id="PF13432">
    <property type="entry name" value="TPR_16"/>
    <property type="match status" value="1"/>
</dbReference>
<dbReference type="Gene3D" id="1.25.40.10">
    <property type="entry name" value="Tetratricopeptide repeat domain"/>
    <property type="match status" value="2"/>
</dbReference>
<dbReference type="Pfam" id="PF13424">
    <property type="entry name" value="TPR_12"/>
    <property type="match status" value="1"/>
</dbReference>
<organism evidence="3 4">
    <name type="scientific">Tribonema minus</name>
    <dbReference type="NCBI Taxonomy" id="303371"/>
    <lineage>
        <taxon>Eukaryota</taxon>
        <taxon>Sar</taxon>
        <taxon>Stramenopiles</taxon>
        <taxon>Ochrophyta</taxon>
        <taxon>PX clade</taxon>
        <taxon>Xanthophyceae</taxon>
        <taxon>Tribonematales</taxon>
        <taxon>Tribonemataceae</taxon>
        <taxon>Tribonema</taxon>
    </lineage>
</organism>
<dbReference type="AlphaFoldDB" id="A0A835Z9Y6"/>
<feature type="region of interest" description="Disordered" evidence="2">
    <location>
        <begin position="631"/>
        <end position="724"/>
    </location>
</feature>
<keyword evidence="3" id="KW-0969">Cilium</keyword>
<dbReference type="PANTHER" id="PTHR44117">
    <property type="entry name" value="INTRAFLAGELLAR TRANSPORT PROTEIN 88 HOMOLOG"/>
    <property type="match status" value="1"/>
</dbReference>
<comment type="caution">
    <text evidence="3">The sequence shown here is derived from an EMBL/GenBank/DDBJ whole genome shotgun (WGS) entry which is preliminary data.</text>
</comment>
<dbReference type="Pfam" id="PF13174">
    <property type="entry name" value="TPR_6"/>
    <property type="match status" value="1"/>
</dbReference>
<dbReference type="SMART" id="SM00028">
    <property type="entry name" value="TPR"/>
    <property type="match status" value="8"/>
</dbReference>
<feature type="compositionally biased region" description="Gly residues" evidence="2">
    <location>
        <begin position="1"/>
        <end position="22"/>
    </location>
</feature>
<proteinExistence type="predicted"/>
<keyword evidence="1" id="KW-0802">TPR repeat</keyword>
<feature type="repeat" description="TPR" evidence="1">
    <location>
        <begin position="180"/>
        <end position="213"/>
    </location>
</feature>
<keyword evidence="3" id="KW-0282">Flagellum</keyword>
<feature type="repeat" description="TPR" evidence="1">
    <location>
        <begin position="429"/>
        <end position="462"/>
    </location>
</feature>
<evidence type="ECO:0000256" key="1">
    <source>
        <dbReference type="PROSITE-ProRule" id="PRU00339"/>
    </source>
</evidence>
<dbReference type="Proteomes" id="UP000664859">
    <property type="component" value="Unassembled WGS sequence"/>
</dbReference>
<dbReference type="InterPro" id="IPR019734">
    <property type="entry name" value="TPR_rpt"/>
</dbReference>
<dbReference type="GO" id="GO:0036064">
    <property type="term" value="C:ciliary basal body"/>
    <property type="evidence" value="ECO:0007669"/>
    <property type="project" value="TreeGrafter"/>
</dbReference>
<dbReference type="GO" id="GO:0005814">
    <property type="term" value="C:centriole"/>
    <property type="evidence" value="ECO:0007669"/>
    <property type="project" value="TreeGrafter"/>
</dbReference>
<protein>
    <submittedName>
        <fullName evidence="3">Intraflagellar transport particle protein</fullName>
    </submittedName>
</protein>
<feature type="repeat" description="TPR" evidence="1">
    <location>
        <begin position="532"/>
        <end position="565"/>
    </location>
</feature>
<dbReference type="PANTHER" id="PTHR44117:SF1">
    <property type="entry name" value="INTRAFLAGELLAR TRANSPORT PROTEIN 88 HOMOLOG"/>
    <property type="match status" value="1"/>
</dbReference>
<dbReference type="InterPro" id="IPR011990">
    <property type="entry name" value="TPR-like_helical_dom_sf"/>
</dbReference>
<keyword evidence="3" id="KW-0966">Cell projection</keyword>
<dbReference type="GO" id="GO:0097730">
    <property type="term" value="C:non-motile cilium"/>
    <property type="evidence" value="ECO:0007669"/>
    <property type="project" value="TreeGrafter"/>
</dbReference>
<dbReference type="SUPFAM" id="SSF48452">
    <property type="entry name" value="TPR-like"/>
    <property type="match status" value="3"/>
</dbReference>
<feature type="compositionally biased region" description="Acidic residues" evidence="2">
    <location>
        <begin position="710"/>
        <end position="724"/>
    </location>
</feature>
<dbReference type="PROSITE" id="PS50005">
    <property type="entry name" value="TPR"/>
    <property type="match status" value="4"/>
</dbReference>
<feature type="region of interest" description="Disordered" evidence="2">
    <location>
        <begin position="1"/>
        <end position="76"/>
    </location>
</feature>
<feature type="repeat" description="TPR" evidence="1">
    <location>
        <begin position="141"/>
        <end position="174"/>
    </location>
</feature>
<evidence type="ECO:0000313" key="3">
    <source>
        <dbReference type="EMBL" id="KAG5187580.1"/>
    </source>
</evidence>
<dbReference type="GO" id="GO:0019894">
    <property type="term" value="F:kinesin binding"/>
    <property type="evidence" value="ECO:0007669"/>
    <property type="project" value="TreeGrafter"/>
</dbReference>
<dbReference type="GO" id="GO:1905515">
    <property type="term" value="P:non-motile cilium assembly"/>
    <property type="evidence" value="ECO:0007669"/>
    <property type="project" value="TreeGrafter"/>
</dbReference>
<evidence type="ECO:0000256" key="2">
    <source>
        <dbReference type="SAM" id="MobiDB-lite"/>
    </source>
</evidence>
<feature type="compositionally biased region" description="Gly residues" evidence="2">
    <location>
        <begin position="631"/>
        <end position="645"/>
    </location>
</feature>